<keyword evidence="9" id="KW-0812">Transmembrane</keyword>
<evidence type="ECO:0000313" key="12">
    <source>
        <dbReference type="Proteomes" id="UP000282076"/>
    </source>
</evidence>
<dbReference type="PROSITE" id="PS50109">
    <property type="entry name" value="HIS_KIN"/>
    <property type="match status" value="1"/>
</dbReference>
<feature type="domain" description="Histidine kinase" evidence="10">
    <location>
        <begin position="239"/>
        <end position="452"/>
    </location>
</feature>
<evidence type="ECO:0000256" key="9">
    <source>
        <dbReference type="SAM" id="Phobius"/>
    </source>
</evidence>
<organism evidence="11 12">
    <name type="scientific">Cohnella endophytica</name>
    <dbReference type="NCBI Taxonomy" id="2419778"/>
    <lineage>
        <taxon>Bacteria</taxon>
        <taxon>Bacillati</taxon>
        <taxon>Bacillota</taxon>
        <taxon>Bacilli</taxon>
        <taxon>Bacillales</taxon>
        <taxon>Paenibacillaceae</taxon>
        <taxon>Cohnella</taxon>
    </lineage>
</organism>
<feature type="transmembrane region" description="Helical" evidence="9">
    <location>
        <begin position="206"/>
        <end position="226"/>
    </location>
</feature>
<accession>A0A494XTV7</accession>
<keyword evidence="3" id="KW-0597">Phosphoprotein</keyword>
<dbReference type="SUPFAM" id="SSF55874">
    <property type="entry name" value="ATPase domain of HSP90 chaperone/DNA topoisomerase II/histidine kinase"/>
    <property type="match status" value="1"/>
</dbReference>
<feature type="transmembrane region" description="Helical" evidence="9">
    <location>
        <begin position="12"/>
        <end position="30"/>
    </location>
</feature>
<keyword evidence="7" id="KW-0067">ATP-binding</keyword>
<evidence type="ECO:0000256" key="2">
    <source>
        <dbReference type="ARBA" id="ARBA00012438"/>
    </source>
</evidence>
<reference evidence="11 12" key="1">
    <citation type="submission" date="2018-10" db="EMBL/GenBank/DDBJ databases">
        <title>Cohnella sp. M2MS4P-1, whole genome shotgun sequence.</title>
        <authorList>
            <person name="Tuo L."/>
        </authorList>
    </citation>
    <scope>NUCLEOTIDE SEQUENCE [LARGE SCALE GENOMIC DNA]</scope>
    <source>
        <strain evidence="11 12">M2MS4P-1</strain>
    </source>
</reference>
<evidence type="ECO:0000256" key="8">
    <source>
        <dbReference type="ARBA" id="ARBA00023012"/>
    </source>
</evidence>
<proteinExistence type="predicted"/>
<dbReference type="Gene3D" id="3.30.565.10">
    <property type="entry name" value="Histidine kinase-like ATPase, C-terminal domain"/>
    <property type="match status" value="1"/>
</dbReference>
<dbReference type="Pfam" id="PF02518">
    <property type="entry name" value="HATPase_c"/>
    <property type="match status" value="1"/>
</dbReference>
<dbReference type="InterPro" id="IPR039506">
    <property type="entry name" value="SPOB_a"/>
</dbReference>
<evidence type="ECO:0000256" key="5">
    <source>
        <dbReference type="ARBA" id="ARBA00022741"/>
    </source>
</evidence>
<dbReference type="EMBL" id="RBZM01000005">
    <property type="protein sequence ID" value="RKP54018.1"/>
    <property type="molecule type" value="Genomic_DNA"/>
</dbReference>
<dbReference type="InterPro" id="IPR005467">
    <property type="entry name" value="His_kinase_dom"/>
</dbReference>
<feature type="transmembrane region" description="Helical" evidence="9">
    <location>
        <begin position="65"/>
        <end position="83"/>
    </location>
</feature>
<dbReference type="PRINTS" id="PR00344">
    <property type="entry name" value="BCTRLSENSOR"/>
</dbReference>
<keyword evidence="8" id="KW-0902">Two-component regulatory system</keyword>
<comment type="caution">
    <text evidence="11">The sequence shown here is derived from an EMBL/GenBank/DDBJ whole genome shotgun (WGS) entry which is preliminary data.</text>
</comment>
<dbReference type="PANTHER" id="PTHR40448">
    <property type="entry name" value="TWO-COMPONENT SENSOR HISTIDINE KINASE"/>
    <property type="match status" value="1"/>
</dbReference>
<keyword evidence="9" id="KW-1133">Transmembrane helix</keyword>
<keyword evidence="4" id="KW-0808">Transferase</keyword>
<dbReference type="Proteomes" id="UP000282076">
    <property type="component" value="Unassembled WGS sequence"/>
</dbReference>
<evidence type="ECO:0000313" key="11">
    <source>
        <dbReference type="EMBL" id="RKP54018.1"/>
    </source>
</evidence>
<keyword evidence="6" id="KW-0418">Kinase</keyword>
<keyword evidence="9" id="KW-0472">Membrane</keyword>
<comment type="catalytic activity">
    <reaction evidence="1">
        <text>ATP + protein L-histidine = ADP + protein N-phospho-L-histidine.</text>
        <dbReference type="EC" id="2.7.13.3"/>
    </reaction>
</comment>
<dbReference type="GO" id="GO:0005524">
    <property type="term" value="F:ATP binding"/>
    <property type="evidence" value="ECO:0007669"/>
    <property type="project" value="UniProtKB-KW"/>
</dbReference>
<evidence type="ECO:0000256" key="7">
    <source>
        <dbReference type="ARBA" id="ARBA00022840"/>
    </source>
</evidence>
<dbReference type="InterPro" id="IPR004358">
    <property type="entry name" value="Sig_transdc_His_kin-like_C"/>
</dbReference>
<dbReference type="EC" id="2.7.13.3" evidence="2"/>
<dbReference type="GO" id="GO:0042802">
    <property type="term" value="F:identical protein binding"/>
    <property type="evidence" value="ECO:0007669"/>
    <property type="project" value="TreeGrafter"/>
</dbReference>
<dbReference type="InterPro" id="IPR036890">
    <property type="entry name" value="HATPase_C_sf"/>
</dbReference>
<keyword evidence="5" id="KW-0547">Nucleotide-binding</keyword>
<keyword evidence="12" id="KW-1185">Reference proteome</keyword>
<evidence type="ECO:0000256" key="6">
    <source>
        <dbReference type="ARBA" id="ARBA00022777"/>
    </source>
</evidence>
<dbReference type="InterPro" id="IPR016120">
    <property type="entry name" value="Sig_transdc_His_kin_SpoOB"/>
</dbReference>
<dbReference type="InterPro" id="IPR003594">
    <property type="entry name" value="HATPase_dom"/>
</dbReference>
<feature type="transmembrane region" description="Helical" evidence="9">
    <location>
        <begin position="169"/>
        <end position="194"/>
    </location>
</feature>
<name>A0A494XTV7_9BACL</name>
<dbReference type="SMART" id="SM00387">
    <property type="entry name" value="HATPase_c"/>
    <property type="match status" value="1"/>
</dbReference>
<evidence type="ECO:0000256" key="4">
    <source>
        <dbReference type="ARBA" id="ARBA00022679"/>
    </source>
</evidence>
<evidence type="ECO:0000256" key="1">
    <source>
        <dbReference type="ARBA" id="ARBA00000085"/>
    </source>
</evidence>
<feature type="transmembrane region" description="Helical" evidence="9">
    <location>
        <begin position="127"/>
        <end position="148"/>
    </location>
</feature>
<dbReference type="AlphaFoldDB" id="A0A494XTV7"/>
<dbReference type="GO" id="GO:0000155">
    <property type="term" value="F:phosphorelay sensor kinase activity"/>
    <property type="evidence" value="ECO:0007669"/>
    <property type="project" value="InterPro"/>
</dbReference>
<dbReference type="PANTHER" id="PTHR40448:SF1">
    <property type="entry name" value="TWO-COMPONENT SENSOR HISTIDINE KINASE"/>
    <property type="match status" value="1"/>
</dbReference>
<dbReference type="Pfam" id="PF14689">
    <property type="entry name" value="SPOB_a"/>
    <property type="match status" value="1"/>
</dbReference>
<evidence type="ECO:0000256" key="3">
    <source>
        <dbReference type="ARBA" id="ARBA00022553"/>
    </source>
</evidence>
<dbReference type="Gene3D" id="1.10.287.130">
    <property type="match status" value="1"/>
</dbReference>
<gene>
    <name evidence="11" type="ORF">D7Z26_11555</name>
</gene>
<sequence length="453" mass="51954">MNDIINFIKLDIFGSQPQIFVYWLFCLSFLDPVPPKLMKRLFFIAVIHSVYTDLMILVLPSYVHIINSLLIGLFLLFVFFRDVSTKKKLIVYLFIMIFAIAMDLLLTGIMVYGYGVDTREEMVTSKYFELLSVLYPLLSVIFMASWIIRRRKQFPGKKIFAIFVELERSTITAVLALILLQFFLLGTLQIVQIMPERYDVPLNSTLIYATIVISLLSLVTIIRLLVRTREQAVRMTQEVYVEEINDMFTSIRGQRHDFLNHVQVIHTMVHMGKTEQLKSYVNDLVKETRSVSDIVHHSSPALAAFAQAKTTVAIGKGIAFTCELPDNWNMHETTVKVIDIIKIIGNLVDNAFDETEILPQDQRQVHASIRIDEQKRIELLVSNRGRHISDNDKDRIFAPGYTSKGKDHTGLGLAIVQERVKHYKGSLEILSKENELQPLGTTQFRITLPKTSV</sequence>
<dbReference type="SUPFAM" id="SSF55890">
    <property type="entry name" value="Sporulation response regulatory protein Spo0B"/>
    <property type="match status" value="1"/>
</dbReference>
<feature type="transmembrane region" description="Helical" evidence="9">
    <location>
        <begin position="90"/>
        <end position="115"/>
    </location>
</feature>
<protein>
    <recommendedName>
        <fullName evidence="2">histidine kinase</fullName>
        <ecNumber evidence="2">2.7.13.3</ecNumber>
    </recommendedName>
</protein>
<evidence type="ECO:0000259" key="10">
    <source>
        <dbReference type="PROSITE" id="PS50109"/>
    </source>
</evidence>